<evidence type="ECO:0008006" key="3">
    <source>
        <dbReference type="Google" id="ProtNLM"/>
    </source>
</evidence>
<evidence type="ECO:0000313" key="1">
    <source>
        <dbReference type="EMBL" id="KQB36140.1"/>
    </source>
</evidence>
<dbReference type="Gene3D" id="3.30.70.240">
    <property type="match status" value="1"/>
</dbReference>
<protein>
    <recommendedName>
        <fullName evidence="3">Elongation factor EFG domain-containing protein</fullName>
    </recommendedName>
</protein>
<dbReference type="InterPro" id="IPR035647">
    <property type="entry name" value="EFG_III/V"/>
</dbReference>
<reference evidence="1 2" key="1">
    <citation type="submission" date="2015-09" db="EMBL/GenBank/DDBJ databases">
        <title>Heavy metals and arsenic resistance mechanisms in polyextremophilic archaea of the family Ferroplasmaceae.</title>
        <authorList>
            <person name="Bulaev A.G."/>
            <person name="Kanygina A.V."/>
        </authorList>
    </citation>
    <scope>NUCLEOTIDE SEQUENCE [LARGE SCALE GENOMIC DNA]</scope>
    <source>
        <strain evidence="1 2">VT</strain>
    </source>
</reference>
<name>A0A0N8VLC5_9ARCH</name>
<organism evidence="1 2">
    <name type="scientific">Acidiplasma aeolicum</name>
    <dbReference type="NCBI Taxonomy" id="507754"/>
    <lineage>
        <taxon>Archaea</taxon>
        <taxon>Methanobacteriati</taxon>
        <taxon>Thermoplasmatota</taxon>
        <taxon>Thermoplasmata</taxon>
        <taxon>Thermoplasmatales</taxon>
        <taxon>Ferroplasmaceae</taxon>
        <taxon>Acidiplasma</taxon>
    </lineage>
</organism>
<dbReference type="AlphaFoldDB" id="A0A0N8VLC5"/>
<gene>
    <name evidence="1" type="ORF">AOG54_07995</name>
</gene>
<dbReference type="RefSeq" id="WP_055032329.1">
    <property type="nucleotide sequence ID" value="NZ_LKBG01000047.1"/>
</dbReference>
<dbReference type="Proteomes" id="UP000050320">
    <property type="component" value="Unassembled WGS sequence"/>
</dbReference>
<comment type="caution">
    <text evidence="1">The sequence shown here is derived from an EMBL/GenBank/DDBJ whole genome shotgun (WGS) entry which is preliminary data.</text>
</comment>
<dbReference type="EMBL" id="LKBG01000047">
    <property type="protein sequence ID" value="KQB36140.1"/>
    <property type="molecule type" value="Genomic_DNA"/>
</dbReference>
<keyword evidence="2" id="KW-1185">Reference proteome</keyword>
<proteinExistence type="predicted"/>
<dbReference type="SUPFAM" id="SSF54980">
    <property type="entry name" value="EF-G C-terminal domain-like"/>
    <property type="match status" value="1"/>
</dbReference>
<accession>A0A0N8VLC5</accession>
<evidence type="ECO:0000313" key="2">
    <source>
        <dbReference type="Proteomes" id="UP000050320"/>
    </source>
</evidence>
<sequence length="59" mass="6523">MIGFASAIRSATGGKAIWNSENAGYQRVPYELQAGIVAKIRERKGLKPEPYDESYYASL</sequence>